<evidence type="ECO:0000313" key="4">
    <source>
        <dbReference type="EMBL" id="NES09491.1"/>
    </source>
</evidence>
<dbReference type="PANTHER" id="PTHR32332:SF20">
    <property type="entry name" value="2-NITROPROPANE DIOXYGENASE-LIKE PROTEIN"/>
    <property type="match status" value="1"/>
</dbReference>
<accession>A0A6I5RPB4</accession>
<protein>
    <submittedName>
        <fullName evidence="4">Nitronate monooxygenase</fullName>
    </submittedName>
</protein>
<reference evidence="4 5" key="1">
    <citation type="submission" date="2020-02" db="EMBL/GenBank/DDBJ databases">
        <title>Broccoli isolated Pseudomonas sp.</title>
        <authorList>
            <person name="Fujikawa T."/>
            <person name="Sawada H."/>
        </authorList>
    </citation>
    <scope>NUCLEOTIDE SEQUENCE [LARGE SCALE GENOMIC DNA]</scope>
    <source>
        <strain evidence="4 5">JCM 32154</strain>
    </source>
</reference>
<keyword evidence="1" id="KW-0285">Flavoprotein</keyword>
<dbReference type="InterPro" id="IPR013785">
    <property type="entry name" value="Aldolase_TIM"/>
</dbReference>
<keyword evidence="3" id="KW-0560">Oxidoreductase</keyword>
<gene>
    <name evidence="4" type="ORF">G3O07_06705</name>
</gene>
<dbReference type="Pfam" id="PF03060">
    <property type="entry name" value="NMO"/>
    <property type="match status" value="2"/>
</dbReference>
<dbReference type="Gene3D" id="3.20.20.70">
    <property type="entry name" value="Aldolase class I"/>
    <property type="match status" value="1"/>
</dbReference>
<dbReference type="InterPro" id="IPR004136">
    <property type="entry name" value="NMO"/>
</dbReference>
<sequence>MSRWLNTPLTEALGCRYPIVQTAMGWVADANLVIATTQAGGFGFLAGATIPADELEGEICKVIDATGGSNFGLNFHMFQDNAAQCVDLAIQYRLRAVSYGRGPDKQTIARFKAANVLCIPTVGALKHALKAVELGADLITIQGGEGGGHTGGVPSSILLPQVLAAVNVPVIAAGGYATGRGLASVLAAGASGIAMGTRFLMTRESPTPSATLERYLKVADPQQVRVTTAVDGMRHRMIENRFINQLEQAGPFGRLRIALGSAWQWKQQTGMSLAHMAGVFFRSLREDPSALSQVVMAANQPVLLQRSMVDGHPDDGILPSGQVAAAIGELLSCREVIEGIAAEAEQCLDALLARCQPATEPCQPHRPASIGEPL</sequence>
<proteinExistence type="predicted"/>
<keyword evidence="4" id="KW-0503">Monooxygenase</keyword>
<keyword evidence="2" id="KW-0288">FMN</keyword>
<name>A0A6I5RPB4_9PSED</name>
<comment type="caution">
    <text evidence="4">The sequence shown here is derived from an EMBL/GenBank/DDBJ whole genome shotgun (WGS) entry which is preliminary data.</text>
</comment>
<evidence type="ECO:0000256" key="1">
    <source>
        <dbReference type="ARBA" id="ARBA00022630"/>
    </source>
</evidence>
<dbReference type="GO" id="GO:0018580">
    <property type="term" value="F:nitronate monooxygenase activity"/>
    <property type="evidence" value="ECO:0007669"/>
    <property type="project" value="InterPro"/>
</dbReference>
<dbReference type="CDD" id="cd04730">
    <property type="entry name" value="NPD_like"/>
    <property type="match status" value="1"/>
</dbReference>
<dbReference type="EMBL" id="JAAHBT010000056">
    <property type="protein sequence ID" value="NES09491.1"/>
    <property type="molecule type" value="Genomic_DNA"/>
</dbReference>
<evidence type="ECO:0000256" key="2">
    <source>
        <dbReference type="ARBA" id="ARBA00022643"/>
    </source>
</evidence>
<evidence type="ECO:0000256" key="3">
    <source>
        <dbReference type="ARBA" id="ARBA00023002"/>
    </source>
</evidence>
<keyword evidence="5" id="KW-1185">Reference proteome</keyword>
<organism evidence="4 5">
    <name type="scientific">Pseudomonas laurentiana</name>
    <dbReference type="NCBI Taxonomy" id="2364649"/>
    <lineage>
        <taxon>Bacteria</taxon>
        <taxon>Pseudomonadati</taxon>
        <taxon>Pseudomonadota</taxon>
        <taxon>Gammaproteobacteria</taxon>
        <taxon>Pseudomonadales</taxon>
        <taxon>Pseudomonadaceae</taxon>
        <taxon>Pseudomonas</taxon>
    </lineage>
</organism>
<dbReference type="PANTHER" id="PTHR32332">
    <property type="entry name" value="2-NITROPROPANE DIOXYGENASE"/>
    <property type="match status" value="1"/>
</dbReference>
<evidence type="ECO:0000313" key="5">
    <source>
        <dbReference type="Proteomes" id="UP000471751"/>
    </source>
</evidence>
<dbReference type="RefSeq" id="WP_163933983.1">
    <property type="nucleotide sequence ID" value="NZ_BMQU01000018.1"/>
</dbReference>
<dbReference type="AlphaFoldDB" id="A0A6I5RPB4"/>
<dbReference type="SUPFAM" id="SSF51412">
    <property type="entry name" value="Inosine monophosphate dehydrogenase (IMPDH)"/>
    <property type="match status" value="1"/>
</dbReference>
<dbReference type="Proteomes" id="UP000471751">
    <property type="component" value="Unassembled WGS sequence"/>
</dbReference>